<evidence type="ECO:0000256" key="1">
    <source>
        <dbReference type="SAM" id="SignalP"/>
    </source>
</evidence>
<dbReference type="EMBL" id="JACOFV010000054">
    <property type="protein sequence ID" value="MBC3864378.1"/>
    <property type="molecule type" value="Genomic_DNA"/>
</dbReference>
<name>A0A923HL03_9BURK</name>
<proteinExistence type="predicted"/>
<reference evidence="2" key="1">
    <citation type="submission" date="2020-08" db="EMBL/GenBank/DDBJ databases">
        <title>Novel species isolated from subtropical streams in China.</title>
        <authorList>
            <person name="Lu H."/>
        </authorList>
    </citation>
    <scope>NUCLEOTIDE SEQUENCE</scope>
    <source>
        <strain evidence="2">KACC 12607</strain>
    </source>
</reference>
<accession>A0A923HL03</accession>
<feature type="non-terminal residue" evidence="2">
    <location>
        <position position="78"/>
    </location>
</feature>
<keyword evidence="1" id="KW-0732">Signal</keyword>
<comment type="caution">
    <text evidence="2">The sequence shown here is derived from an EMBL/GenBank/DDBJ whole genome shotgun (WGS) entry which is preliminary data.</text>
</comment>
<protein>
    <submittedName>
        <fullName evidence="2">MotA/TolQ/ExbB proton channel family protein</fullName>
    </submittedName>
</protein>
<dbReference type="AlphaFoldDB" id="A0A923HL03"/>
<sequence length="78" mass="7501">MKSRISAFLATALLALSATVAAPVFADEAASAPAAPAASATAPAAPVDAAAPAAAPADAAAPTKEVIENPYGLDALWK</sequence>
<evidence type="ECO:0000313" key="2">
    <source>
        <dbReference type="EMBL" id="MBC3864378.1"/>
    </source>
</evidence>
<feature type="chain" id="PRO_5037091375" evidence="1">
    <location>
        <begin position="27"/>
        <end position="78"/>
    </location>
</feature>
<keyword evidence="3" id="KW-1185">Reference proteome</keyword>
<organism evidence="2 3">
    <name type="scientific">Undibacterium jejuense</name>
    <dbReference type="NCBI Taxonomy" id="1344949"/>
    <lineage>
        <taxon>Bacteria</taxon>
        <taxon>Pseudomonadati</taxon>
        <taxon>Pseudomonadota</taxon>
        <taxon>Betaproteobacteria</taxon>
        <taxon>Burkholderiales</taxon>
        <taxon>Oxalobacteraceae</taxon>
        <taxon>Undibacterium</taxon>
    </lineage>
</organism>
<gene>
    <name evidence="2" type="ORF">H8K32_19985</name>
</gene>
<feature type="signal peptide" evidence="1">
    <location>
        <begin position="1"/>
        <end position="26"/>
    </location>
</feature>
<dbReference type="Proteomes" id="UP000634011">
    <property type="component" value="Unassembled WGS sequence"/>
</dbReference>
<evidence type="ECO:0000313" key="3">
    <source>
        <dbReference type="Proteomes" id="UP000634011"/>
    </source>
</evidence>